<feature type="region of interest" description="Disordered" evidence="1">
    <location>
        <begin position="34"/>
        <end position="63"/>
    </location>
</feature>
<evidence type="ECO:0000313" key="3">
    <source>
        <dbReference type="EMBL" id="CAL0318542.1"/>
    </source>
</evidence>
<feature type="domain" description="DEP" evidence="2">
    <location>
        <begin position="260"/>
        <end position="333"/>
    </location>
</feature>
<dbReference type="InterPro" id="IPR000591">
    <property type="entry name" value="DEP_dom"/>
</dbReference>
<dbReference type="Proteomes" id="UP001497480">
    <property type="component" value="Unassembled WGS sequence"/>
</dbReference>
<reference evidence="3 4" key="1">
    <citation type="submission" date="2024-03" db="EMBL/GenBank/DDBJ databases">
        <authorList>
            <person name="Martinez-Hernandez J."/>
        </authorList>
    </citation>
    <scope>NUCLEOTIDE SEQUENCE [LARGE SCALE GENOMIC DNA]</scope>
</reference>
<dbReference type="CDD" id="cd04371">
    <property type="entry name" value="DEP"/>
    <property type="match status" value="1"/>
</dbReference>
<gene>
    <name evidence="3" type="ORF">LLUT_LOCUS19602</name>
</gene>
<dbReference type="Pfam" id="PF00462">
    <property type="entry name" value="Glutaredoxin"/>
    <property type="match status" value="1"/>
</dbReference>
<dbReference type="AlphaFoldDB" id="A0AAV1XBJ2"/>
<evidence type="ECO:0000313" key="4">
    <source>
        <dbReference type="Proteomes" id="UP001497480"/>
    </source>
</evidence>
<dbReference type="Gene3D" id="3.40.30.10">
    <property type="entry name" value="Glutaredoxin"/>
    <property type="match status" value="1"/>
</dbReference>
<feature type="compositionally biased region" description="Low complexity" evidence="1">
    <location>
        <begin position="45"/>
        <end position="63"/>
    </location>
</feature>
<dbReference type="InterPro" id="IPR002109">
    <property type="entry name" value="Glutaredoxin"/>
</dbReference>
<protein>
    <recommendedName>
        <fullName evidence="2">DEP domain-containing protein</fullName>
    </recommendedName>
</protein>
<dbReference type="Pfam" id="PF00610">
    <property type="entry name" value="DEP"/>
    <property type="match status" value="1"/>
</dbReference>
<dbReference type="PANTHER" id="PTHR46361:SF4">
    <property type="entry name" value="DISHEVELLED_EGL-10_LECKSTRIN DOMAIN PROTEIN"/>
    <property type="match status" value="1"/>
</dbReference>
<evidence type="ECO:0000256" key="1">
    <source>
        <dbReference type="SAM" id="MobiDB-lite"/>
    </source>
</evidence>
<dbReference type="PANTHER" id="PTHR46361">
    <property type="entry name" value="ELECTRON CARRIER/ PROTEIN DISULFIDE OXIDOREDUCTASE"/>
    <property type="match status" value="1"/>
</dbReference>
<accession>A0AAV1XBJ2</accession>
<sequence length="607" mass="69237">MGQELEQSIPNNETPNLIHNNIVSTKTLAILQPHSFLPKPTPPGNSRGNSNNNKNIKNNVSTSNHKNDVVSSTFAKFKFLKQRSNEISSVISKSVLSLKHSIDEQNGASFKKSISDVTEFTLSGLKVVVEVKNDASFTFVSVTFFSRSNCRDCSAVRKFCREKRLRFVEINVDVFPEREKELFERTGSSTVPKIFFNEKFIGGLVELNALRRNGELEKALTVVSEKCCDGGAPAVPEYGFDEVAEEEEEEGEMARVVRVMRQRLMIQDRWIKMKIVRNCFAGNELVDLLIQHLLCTRVKAVEIGKRLCKKHFIHHVSGINDFVEGNHFYRFLEHEPFIPKCFNFGPATNDSEPKTAAAVCNRLTKIMSAILESYASDDRLHVDYDAIRKSEEFRRYVNMTQDLQRVNLLELSENEKLAFFLNLYNAMVIHAVIRVGYQEGVINKNSFSDFQYLIGGHPYSLGAIKNGILRSNRRSPYSLVKPFGTEDRRLELVLAKMNPLIHFGLCDATKSSPIPRFFSPDGVSNELRCAAREFFAKDGIEVDLEKRTIHLTPIFKWYTMDFGQEREILKWIISYLDANKAGLLTHLLGYGCSVNISYRKFDWSVNY</sequence>
<dbReference type="GO" id="GO:0035556">
    <property type="term" value="P:intracellular signal transduction"/>
    <property type="evidence" value="ECO:0007669"/>
    <property type="project" value="InterPro"/>
</dbReference>
<organism evidence="3 4">
    <name type="scientific">Lupinus luteus</name>
    <name type="common">European yellow lupine</name>
    <dbReference type="NCBI Taxonomy" id="3873"/>
    <lineage>
        <taxon>Eukaryota</taxon>
        <taxon>Viridiplantae</taxon>
        <taxon>Streptophyta</taxon>
        <taxon>Embryophyta</taxon>
        <taxon>Tracheophyta</taxon>
        <taxon>Spermatophyta</taxon>
        <taxon>Magnoliopsida</taxon>
        <taxon>eudicotyledons</taxon>
        <taxon>Gunneridae</taxon>
        <taxon>Pentapetalae</taxon>
        <taxon>rosids</taxon>
        <taxon>fabids</taxon>
        <taxon>Fabales</taxon>
        <taxon>Fabaceae</taxon>
        <taxon>Papilionoideae</taxon>
        <taxon>50 kb inversion clade</taxon>
        <taxon>genistoids sensu lato</taxon>
        <taxon>core genistoids</taxon>
        <taxon>Genisteae</taxon>
        <taxon>Lupinus</taxon>
    </lineage>
</organism>
<dbReference type="InterPro" id="IPR014025">
    <property type="entry name" value="Glutaredoxin_subgr"/>
</dbReference>
<dbReference type="Gene3D" id="1.10.10.10">
    <property type="entry name" value="Winged helix-like DNA-binding domain superfamily/Winged helix DNA-binding domain"/>
    <property type="match status" value="1"/>
</dbReference>
<dbReference type="Pfam" id="PF04784">
    <property type="entry name" value="DUF547"/>
    <property type="match status" value="1"/>
</dbReference>
<proteinExistence type="predicted"/>
<evidence type="ECO:0000259" key="2">
    <source>
        <dbReference type="PROSITE" id="PS50186"/>
    </source>
</evidence>
<dbReference type="PROSITE" id="PS50186">
    <property type="entry name" value="DEP"/>
    <property type="match status" value="1"/>
</dbReference>
<dbReference type="SUPFAM" id="SSF52833">
    <property type="entry name" value="Thioredoxin-like"/>
    <property type="match status" value="1"/>
</dbReference>
<dbReference type="InterPro" id="IPR036390">
    <property type="entry name" value="WH_DNA-bd_sf"/>
</dbReference>
<dbReference type="InterPro" id="IPR036388">
    <property type="entry name" value="WH-like_DNA-bd_sf"/>
</dbReference>
<comment type="caution">
    <text evidence="3">The sequence shown here is derived from an EMBL/GenBank/DDBJ whole genome shotgun (WGS) entry which is preliminary data.</text>
</comment>
<dbReference type="InterPro" id="IPR036249">
    <property type="entry name" value="Thioredoxin-like_sf"/>
</dbReference>
<dbReference type="EMBL" id="CAXHTB010000013">
    <property type="protein sequence ID" value="CAL0318542.1"/>
    <property type="molecule type" value="Genomic_DNA"/>
</dbReference>
<dbReference type="PROSITE" id="PS51354">
    <property type="entry name" value="GLUTAREDOXIN_2"/>
    <property type="match status" value="1"/>
</dbReference>
<keyword evidence="4" id="KW-1185">Reference proteome</keyword>
<dbReference type="SMART" id="SM00049">
    <property type="entry name" value="DEP"/>
    <property type="match status" value="1"/>
</dbReference>
<name>A0AAV1XBJ2_LUPLU</name>
<dbReference type="SUPFAM" id="SSF46785">
    <property type="entry name" value="Winged helix' DNA-binding domain"/>
    <property type="match status" value="1"/>
</dbReference>
<dbReference type="InterPro" id="IPR006869">
    <property type="entry name" value="DUF547"/>
</dbReference>
<dbReference type="PRINTS" id="PR00160">
    <property type="entry name" value="GLUTAREDOXIN"/>
</dbReference>